<evidence type="ECO:0000313" key="3">
    <source>
        <dbReference type="Proteomes" id="UP000656319"/>
    </source>
</evidence>
<dbReference type="Gene3D" id="3.20.20.450">
    <property type="entry name" value="EAL domain"/>
    <property type="match status" value="1"/>
</dbReference>
<dbReference type="EMBL" id="CAJHCQ010000002">
    <property type="protein sequence ID" value="CAD6517164.1"/>
    <property type="molecule type" value="Genomic_DNA"/>
</dbReference>
<gene>
    <name evidence="2" type="ORF">LMG27952_00811</name>
</gene>
<dbReference type="Proteomes" id="UP000656319">
    <property type="component" value="Unassembled WGS sequence"/>
</dbReference>
<dbReference type="InterPro" id="IPR050706">
    <property type="entry name" value="Cyclic-di-GMP_PDE-like"/>
</dbReference>
<feature type="domain" description="EAL" evidence="1">
    <location>
        <begin position="14"/>
        <end position="259"/>
    </location>
</feature>
<evidence type="ECO:0000313" key="2">
    <source>
        <dbReference type="EMBL" id="CAD6517164.1"/>
    </source>
</evidence>
<sequence>MVSCLRREAKRENASRVQPRESDAPECARNPLDGRFLVEYQPIVSARSGVLTGAEAIARWSAEPTAPAMSDFETVFNDGCANLARWQCCTPDNVALSIGISPDQLLDDQFASLVARGIRQHAIQPTRLRFVMREPADQDVTAILVGRLSELRRMGISIVLDDFGLKPSTLSSLITLPVSGLKFCRQFTENLPHDLTSAGILTSVVSLARDFGISVAVDGVENVSQLAWLGRFGDLDAQGNLISEPLSSTAIFYWLFRASGISAR</sequence>
<dbReference type="Pfam" id="PF00563">
    <property type="entry name" value="EAL"/>
    <property type="match status" value="1"/>
</dbReference>
<dbReference type="RefSeq" id="WP_201694625.1">
    <property type="nucleotide sequence ID" value="NZ_CAJHCQ010000002.1"/>
</dbReference>
<organism evidence="2 3">
    <name type="scientific">Paraburkholderia hiiakae</name>
    <dbReference type="NCBI Taxonomy" id="1081782"/>
    <lineage>
        <taxon>Bacteria</taxon>
        <taxon>Pseudomonadati</taxon>
        <taxon>Pseudomonadota</taxon>
        <taxon>Betaproteobacteria</taxon>
        <taxon>Burkholderiales</taxon>
        <taxon>Burkholderiaceae</taxon>
        <taxon>Paraburkholderia</taxon>
    </lineage>
</organism>
<reference evidence="2 3" key="1">
    <citation type="submission" date="2020-10" db="EMBL/GenBank/DDBJ databases">
        <authorList>
            <person name="Peeters C."/>
        </authorList>
    </citation>
    <scope>NUCLEOTIDE SEQUENCE [LARGE SCALE GENOMIC DNA]</scope>
    <source>
        <strain evidence="2 3">LMG 27952</strain>
    </source>
</reference>
<dbReference type="InterPro" id="IPR001633">
    <property type="entry name" value="EAL_dom"/>
</dbReference>
<name>A0ABM8NCC6_9BURK</name>
<evidence type="ECO:0000259" key="1">
    <source>
        <dbReference type="PROSITE" id="PS50883"/>
    </source>
</evidence>
<keyword evidence="3" id="KW-1185">Reference proteome</keyword>
<dbReference type="SUPFAM" id="SSF141868">
    <property type="entry name" value="EAL domain-like"/>
    <property type="match status" value="1"/>
</dbReference>
<dbReference type="PANTHER" id="PTHR33121">
    <property type="entry name" value="CYCLIC DI-GMP PHOSPHODIESTERASE PDEF"/>
    <property type="match status" value="1"/>
</dbReference>
<dbReference type="PROSITE" id="PS50883">
    <property type="entry name" value="EAL"/>
    <property type="match status" value="1"/>
</dbReference>
<dbReference type="SMART" id="SM00052">
    <property type="entry name" value="EAL"/>
    <property type="match status" value="1"/>
</dbReference>
<dbReference type="InterPro" id="IPR035919">
    <property type="entry name" value="EAL_sf"/>
</dbReference>
<comment type="caution">
    <text evidence="2">The sequence shown here is derived from an EMBL/GenBank/DDBJ whole genome shotgun (WGS) entry which is preliminary data.</text>
</comment>
<protein>
    <submittedName>
        <fullName evidence="2">Signaling protein</fullName>
    </submittedName>
</protein>
<dbReference type="CDD" id="cd01948">
    <property type="entry name" value="EAL"/>
    <property type="match status" value="1"/>
</dbReference>
<dbReference type="PANTHER" id="PTHR33121:SF70">
    <property type="entry name" value="SIGNALING PROTEIN YKOW"/>
    <property type="match status" value="1"/>
</dbReference>
<accession>A0ABM8NCC6</accession>
<proteinExistence type="predicted"/>